<dbReference type="InterPro" id="IPR036770">
    <property type="entry name" value="Ankyrin_rpt-contain_sf"/>
</dbReference>
<evidence type="ECO:0000256" key="1">
    <source>
        <dbReference type="ARBA" id="ARBA00022443"/>
    </source>
</evidence>
<proteinExistence type="predicted"/>
<feature type="coiled-coil region" evidence="6">
    <location>
        <begin position="2055"/>
        <end position="2159"/>
    </location>
</feature>
<keyword evidence="6" id="KW-0175">Coiled coil</keyword>
<evidence type="ECO:0000256" key="3">
    <source>
        <dbReference type="ARBA" id="ARBA00023043"/>
    </source>
</evidence>
<dbReference type="Pfam" id="PF07653">
    <property type="entry name" value="SH3_2"/>
    <property type="match status" value="1"/>
</dbReference>
<dbReference type="InterPro" id="IPR036028">
    <property type="entry name" value="SH3-like_dom_sf"/>
</dbReference>
<feature type="repeat" description="ANK" evidence="4">
    <location>
        <begin position="106"/>
        <end position="138"/>
    </location>
</feature>
<keyword evidence="9" id="KW-1185">Reference proteome</keyword>
<dbReference type="SMART" id="SM00248">
    <property type="entry name" value="ANK"/>
    <property type="match status" value="5"/>
</dbReference>
<name>A0AAD5UAJ3_9FUNG</name>
<dbReference type="PROSITE" id="PS50088">
    <property type="entry name" value="ANK_REPEAT"/>
    <property type="match status" value="2"/>
</dbReference>
<dbReference type="Gene3D" id="2.30.30.40">
    <property type="entry name" value="SH3 Domains"/>
    <property type="match status" value="1"/>
</dbReference>
<feature type="repeat" description="ANK" evidence="4">
    <location>
        <begin position="205"/>
        <end position="237"/>
    </location>
</feature>
<protein>
    <recommendedName>
        <fullName evidence="7">SH3 domain-containing protein</fullName>
    </recommendedName>
</protein>
<feature type="coiled-coil region" evidence="6">
    <location>
        <begin position="1189"/>
        <end position="1251"/>
    </location>
</feature>
<feature type="coiled-coil region" evidence="6">
    <location>
        <begin position="1084"/>
        <end position="1132"/>
    </location>
</feature>
<keyword evidence="2" id="KW-0677">Repeat</keyword>
<evidence type="ECO:0000256" key="4">
    <source>
        <dbReference type="PROSITE-ProRule" id="PRU00023"/>
    </source>
</evidence>
<reference evidence="8" key="1">
    <citation type="submission" date="2020-05" db="EMBL/GenBank/DDBJ databases">
        <title>Phylogenomic resolution of chytrid fungi.</title>
        <authorList>
            <person name="Stajich J.E."/>
            <person name="Amses K."/>
            <person name="Simmons R."/>
            <person name="Seto K."/>
            <person name="Myers J."/>
            <person name="Bonds A."/>
            <person name="Quandt C.A."/>
            <person name="Barry K."/>
            <person name="Liu P."/>
            <person name="Grigoriev I."/>
            <person name="Longcore J.E."/>
            <person name="James T.Y."/>
        </authorList>
    </citation>
    <scope>NUCLEOTIDE SEQUENCE</scope>
    <source>
        <strain evidence="8">JEL0476</strain>
    </source>
</reference>
<dbReference type="SUPFAM" id="SSF50044">
    <property type="entry name" value="SH3-domain"/>
    <property type="match status" value="1"/>
</dbReference>
<feature type="coiled-coil region" evidence="6">
    <location>
        <begin position="785"/>
        <end position="840"/>
    </location>
</feature>
<dbReference type="InterPro" id="IPR001452">
    <property type="entry name" value="SH3_domain"/>
</dbReference>
<dbReference type="InterPro" id="IPR002110">
    <property type="entry name" value="Ankyrin_rpt"/>
</dbReference>
<evidence type="ECO:0000313" key="9">
    <source>
        <dbReference type="Proteomes" id="UP001211065"/>
    </source>
</evidence>
<evidence type="ECO:0000313" key="8">
    <source>
        <dbReference type="EMBL" id="KAJ3226423.1"/>
    </source>
</evidence>
<dbReference type="SMART" id="SM00326">
    <property type="entry name" value="SH3"/>
    <property type="match status" value="1"/>
</dbReference>
<sequence length="2170" mass="248740">MDYTTLTKEELKAPSPCSPKKFNSLQKACYEKDMKKFKKLLLEKNRDVNKIDSFHRCTALHIAAEFNLLEFAKILLDPLLIQHNMKSDSILNLENKFADPNINNLDDRTSFLLAVKAGHLTMVELLLENQADINATDSFGCCGLHYTILSEDWPLFNFLMSHKIKLDFIDKSGNSLLHHALNKKRDKMAISLLEKGHLPNVKNWEGRTPLHIAVIKNAPAVVKSLLQYGALTDIQDLYDKVPADYIENNSRDGDSIRTMFYPKTEKTAPHNTIITFEEKNATVIENCDIKNQHTVRKDGRKSPESELNVSSLEEGVSSACDDVLSKNELSMNLSDSEPASITSLKKKNTLVAEEDFSEDVSNISSLVPNESPMKFLKTNVVKKDAKETSESEDFSEISSLKLNENKKNSNQLVAKGANSERFSSLIADKEEENSTSDDFSNISSLIHIEEDEEDENEFSSKNAEGKKEVVNHFINNIEETHQATHDDKSNLDEAFSESSLNLDNVNLNKPKLGLIPKNTLVKSVILSDHVKRIQEKFGGFKPDLDELVEEKKCSNGDFIGVENFSEISDVEEEVFVNNKNVLSPVSVKSAVAKYNAPTPAPTKAPVNVVNCTLVFSEDGSKCTEISGLLESNAPLRNTPNAITNKNLAPTEMDESLVSSVPAVSRENSNKAKQYCNLPLKVNKVLEKTIEKEEAFKVVVQSDSDASSTSSDELSEEVDVLAELNAAAKVLMATPLKKNLDRVENFILGSHKQLENYDKMEKTLIDTLSKAGLQLQLEQPLNEVDIRNIQESIEDLQAEIGRLEGESESLRLLIKSEKNTIEEKEKRINDLKLKISSMEFDFRNDSKSSQVNMLTEELSIKSLQLQKCLDKVEKLNGEALIINKELSNNKVVYNQMKMQNSDLLSQINKMDEEKTVNQDEIEKLKLKISELLMEIELMKKYSEEIEKSNVILEKKSENANDSKRSSITSVVGLMFHRESNAKNAKSNELEYEEQLVKLNLDLEKAYESIELLSIQNEAFKLEISDKKNIDAKFKELQQEYDFFKSSIKSISADLIKTDVEDKELLEILKTEFNSVKQNAAKLIDMDDLKLDLRDVEELNTKLEKKLMISNDVIKNLTKENKDLIEKCLIIESDLTSKVKNLEDHLKKIFDLKSVEDQSLAKIEYLNNKISDLESSLNESKLTNLDLNLLNHKIEEKLSVKTGEIKLLENEVLNLKTVNDLNEKKLQNSDKQLDSCKKEIELLNGENKRLLYETEGKHSSTVAEEVIDAKDNEEQTETTSNELNSVGMYLKLILETVTKELRPILDSVENAVELEIGYVKFSYVPEKSDELALTEGQLIKLTEKPDGGWWEGIVEDGEGNNLCGWFPSDYFSADISILEKKKLMKTYSIEETQQFRMVNVMKNSSAAKLNEISKNSVNSIINLYTKNPEELHGLKKLHNNLECCVSEVNRKCSIKQNQVENLKNLLKEKDEIIEMFKSEKSLSFNGSTGMELSINPVEDHYNDKNLVSIESIGQYLKDIFSIFSYSTGRNTCCDFTLPCVTSSDLQFLKENLKKSLEIVKEKLEESEAKNRTFQNLLERKQQDLEITVKETANDIATLNFNKCESKLAMQEEKFLLENKKQISQFNQQIKHLKDNLSECEASRLKYETAYNELVIAHKNETKATKEENDNLIKDLRKKNFEKENDINVFRLQELEIQNNLNHKIQALRNELDVALLLKSVNITLSARSSALQEKVTVQENRIHELDFELGQLRAEEKRLSSLVSTLNSKNDEIQNKLEIKLTEKEQLIDEIKKNFELKIREYELTTEDAREKCSKKLREKDEIIEETKNKLEIKLREDIEQAKRGFELKLTEKDNDTMKLQKMLNEKFEDDLRVLRHKFDRKLNEKDKDFDELQKTSNTALKEKEDAMRNSSLKLSEARSELEKSFKTTSDLEKVVVQQQSNIENLERKVVFNTDKLKNQDSENVRLKNLLEDYKLKSDKLESKILEAKMALNAINDERRVQSSEIDKIKLENSDLRKEKTRLIIEIQNARNEFHNAEFSKMEERKKQTDTTITEKTVNYTNEINQKKMEVENLKVEQLMKENFSLKLKLERAKKKAEKLEIQNKEKVDKKLLRFVQELELNAKERAAVEKQKEINKKKLLEANEKQISELSQELNNLKVFVHNYGLRRVPN</sequence>
<feature type="domain" description="SH3" evidence="7">
    <location>
        <begin position="1310"/>
        <end position="1374"/>
    </location>
</feature>
<feature type="coiled-coil region" evidence="6">
    <location>
        <begin position="1768"/>
        <end position="1835"/>
    </location>
</feature>
<feature type="coiled-coil region" evidence="6">
    <location>
        <begin position="1863"/>
        <end position="2031"/>
    </location>
</feature>
<feature type="coiled-coil region" evidence="6">
    <location>
        <begin position="1613"/>
        <end position="1676"/>
    </location>
</feature>
<dbReference type="EMBL" id="JADGJW010000036">
    <property type="protein sequence ID" value="KAJ3226423.1"/>
    <property type="molecule type" value="Genomic_DNA"/>
</dbReference>
<dbReference type="PANTHER" id="PTHR24123">
    <property type="entry name" value="ANKYRIN REPEAT-CONTAINING"/>
    <property type="match status" value="1"/>
</dbReference>
<dbReference type="Pfam" id="PF12796">
    <property type="entry name" value="Ank_2"/>
    <property type="match status" value="2"/>
</dbReference>
<keyword evidence="1 5" id="KW-0728">SH3 domain</keyword>
<evidence type="ECO:0000256" key="2">
    <source>
        <dbReference type="ARBA" id="ARBA00022737"/>
    </source>
</evidence>
<dbReference type="PROSITE" id="PS50297">
    <property type="entry name" value="ANK_REP_REGION"/>
    <property type="match status" value="2"/>
</dbReference>
<comment type="caution">
    <text evidence="8">The sequence shown here is derived from an EMBL/GenBank/DDBJ whole genome shotgun (WGS) entry which is preliminary data.</text>
</comment>
<keyword evidence="3 4" id="KW-0040">ANK repeat</keyword>
<feature type="coiled-coil region" evidence="6">
    <location>
        <begin position="1543"/>
        <end position="1581"/>
    </location>
</feature>
<dbReference type="SUPFAM" id="SSF48403">
    <property type="entry name" value="Ankyrin repeat"/>
    <property type="match status" value="1"/>
</dbReference>
<feature type="coiled-coil region" evidence="6">
    <location>
        <begin position="1443"/>
        <end position="1477"/>
    </location>
</feature>
<organism evidence="8 9">
    <name type="scientific">Clydaea vesicula</name>
    <dbReference type="NCBI Taxonomy" id="447962"/>
    <lineage>
        <taxon>Eukaryota</taxon>
        <taxon>Fungi</taxon>
        <taxon>Fungi incertae sedis</taxon>
        <taxon>Chytridiomycota</taxon>
        <taxon>Chytridiomycota incertae sedis</taxon>
        <taxon>Chytridiomycetes</taxon>
        <taxon>Lobulomycetales</taxon>
        <taxon>Lobulomycetaceae</taxon>
        <taxon>Clydaea</taxon>
    </lineage>
</organism>
<dbReference type="InterPro" id="IPR051165">
    <property type="entry name" value="Multifunctional_ANK_Repeat"/>
</dbReference>
<dbReference type="Proteomes" id="UP001211065">
    <property type="component" value="Unassembled WGS sequence"/>
</dbReference>
<evidence type="ECO:0000259" key="7">
    <source>
        <dbReference type="PROSITE" id="PS50002"/>
    </source>
</evidence>
<dbReference type="PANTHER" id="PTHR24123:SF33">
    <property type="entry name" value="PROTEIN HOS4"/>
    <property type="match status" value="1"/>
</dbReference>
<accession>A0AAD5UAJ3</accession>
<dbReference type="Gene3D" id="1.25.40.20">
    <property type="entry name" value="Ankyrin repeat-containing domain"/>
    <property type="match status" value="1"/>
</dbReference>
<gene>
    <name evidence="8" type="ORF">HK099_004876</name>
</gene>
<evidence type="ECO:0000256" key="6">
    <source>
        <dbReference type="SAM" id="Coils"/>
    </source>
</evidence>
<feature type="coiled-coil region" evidence="6">
    <location>
        <begin position="892"/>
        <end position="1000"/>
    </location>
</feature>
<dbReference type="PROSITE" id="PS50002">
    <property type="entry name" value="SH3"/>
    <property type="match status" value="1"/>
</dbReference>
<evidence type="ECO:0000256" key="5">
    <source>
        <dbReference type="PROSITE-ProRule" id="PRU00192"/>
    </source>
</evidence>